<comment type="caution">
    <text evidence="2">The sequence shown here is derived from an EMBL/GenBank/DDBJ whole genome shotgun (WGS) entry which is preliminary data.</text>
</comment>
<dbReference type="GO" id="GO:0004523">
    <property type="term" value="F:RNA-DNA hybrid ribonuclease activity"/>
    <property type="evidence" value="ECO:0007669"/>
    <property type="project" value="InterPro"/>
</dbReference>
<protein>
    <recommendedName>
        <fullName evidence="1">RNase H type-1 domain-containing protein</fullName>
    </recommendedName>
</protein>
<dbReference type="EMBL" id="JAZDWU010000001">
    <property type="protein sequence ID" value="KAL0015826.1"/>
    <property type="molecule type" value="Genomic_DNA"/>
</dbReference>
<reference evidence="2 3" key="1">
    <citation type="submission" date="2024-01" db="EMBL/GenBank/DDBJ databases">
        <title>A telomere-to-telomere, gap-free genome of sweet tea (Lithocarpus litseifolius).</title>
        <authorList>
            <person name="Zhou J."/>
        </authorList>
    </citation>
    <scope>NUCLEOTIDE SEQUENCE [LARGE SCALE GENOMIC DNA]</scope>
    <source>
        <strain evidence="2">Zhou-2022a</strain>
        <tissue evidence="2">Leaf</tissue>
    </source>
</reference>
<dbReference type="InterPro" id="IPR036397">
    <property type="entry name" value="RNaseH_sf"/>
</dbReference>
<keyword evidence="3" id="KW-1185">Reference proteome</keyword>
<proteinExistence type="predicted"/>
<dbReference type="GO" id="GO:0003676">
    <property type="term" value="F:nucleic acid binding"/>
    <property type="evidence" value="ECO:0007669"/>
    <property type="project" value="InterPro"/>
</dbReference>
<dbReference type="Proteomes" id="UP001459277">
    <property type="component" value="Unassembled WGS sequence"/>
</dbReference>
<gene>
    <name evidence="2" type="ORF">SO802_002895</name>
</gene>
<dbReference type="InterPro" id="IPR012337">
    <property type="entry name" value="RNaseH-like_sf"/>
</dbReference>
<feature type="domain" description="RNase H type-1" evidence="1">
    <location>
        <begin position="143"/>
        <end position="225"/>
    </location>
</feature>
<dbReference type="PANTHER" id="PTHR47723">
    <property type="entry name" value="OS05G0353850 PROTEIN"/>
    <property type="match status" value="1"/>
</dbReference>
<dbReference type="InterPro" id="IPR044730">
    <property type="entry name" value="RNase_H-like_dom_plant"/>
</dbReference>
<accession>A0AAW2E3W3</accession>
<dbReference type="InterPro" id="IPR002156">
    <property type="entry name" value="RNaseH_domain"/>
</dbReference>
<dbReference type="CDD" id="cd06222">
    <property type="entry name" value="RNase_H_like"/>
    <property type="match status" value="1"/>
</dbReference>
<evidence type="ECO:0000259" key="1">
    <source>
        <dbReference type="Pfam" id="PF13456"/>
    </source>
</evidence>
<dbReference type="SUPFAM" id="SSF53098">
    <property type="entry name" value="Ribonuclease H-like"/>
    <property type="match status" value="1"/>
</dbReference>
<dbReference type="InterPro" id="IPR053151">
    <property type="entry name" value="RNase_H-like"/>
</dbReference>
<dbReference type="Pfam" id="PF13456">
    <property type="entry name" value="RVT_3"/>
    <property type="match status" value="1"/>
</dbReference>
<organism evidence="2 3">
    <name type="scientific">Lithocarpus litseifolius</name>
    <dbReference type="NCBI Taxonomy" id="425828"/>
    <lineage>
        <taxon>Eukaryota</taxon>
        <taxon>Viridiplantae</taxon>
        <taxon>Streptophyta</taxon>
        <taxon>Embryophyta</taxon>
        <taxon>Tracheophyta</taxon>
        <taxon>Spermatophyta</taxon>
        <taxon>Magnoliopsida</taxon>
        <taxon>eudicotyledons</taxon>
        <taxon>Gunneridae</taxon>
        <taxon>Pentapetalae</taxon>
        <taxon>rosids</taxon>
        <taxon>fabids</taxon>
        <taxon>Fagales</taxon>
        <taxon>Fagaceae</taxon>
        <taxon>Lithocarpus</taxon>
    </lineage>
</organism>
<dbReference type="Gene3D" id="3.30.420.10">
    <property type="entry name" value="Ribonuclease H-like superfamily/Ribonuclease H"/>
    <property type="match status" value="1"/>
</dbReference>
<sequence>MGSRFREGNGKSIKIWQHHWLPIKHPPLVTSPIIESMENATVDYLIDENTGKWDDEMLKGILIPVEVELAKKIPVPRSQTKDVLYWPFTTNGQYNCRFGYKFLKDLEMNSEVSTQPKLDKKFWRSIWSLKVLKKFKNLACQLVEVEAMAACRAVELGNELGIDCAIVEGDSKFVVKALRCKDNGLTPFAHLINDVSLFSDLFSELSYSHIRRDGNKVAHSLAKLALTDRVVLWMEDVPYRTLPFIQADLAAL</sequence>
<evidence type="ECO:0000313" key="3">
    <source>
        <dbReference type="Proteomes" id="UP001459277"/>
    </source>
</evidence>
<evidence type="ECO:0000313" key="2">
    <source>
        <dbReference type="EMBL" id="KAL0015826.1"/>
    </source>
</evidence>
<name>A0AAW2E3W3_9ROSI</name>
<dbReference type="AlphaFoldDB" id="A0AAW2E3W3"/>
<dbReference type="PANTHER" id="PTHR47723:SF19">
    <property type="entry name" value="POLYNUCLEOTIDYL TRANSFERASE, RIBONUCLEASE H-LIKE SUPERFAMILY PROTEIN"/>
    <property type="match status" value="1"/>
</dbReference>